<evidence type="ECO:0000313" key="7">
    <source>
        <dbReference type="Proteomes" id="UP000003011"/>
    </source>
</evidence>
<dbReference type="EMBL" id="ACZL01000015">
    <property type="protein sequence ID" value="EHI55925.1"/>
    <property type="molecule type" value="Genomic_DNA"/>
</dbReference>
<organism evidence="6 7">
    <name type="scientific">Johnsonella ignava ATCC 51276</name>
    <dbReference type="NCBI Taxonomy" id="679200"/>
    <lineage>
        <taxon>Bacteria</taxon>
        <taxon>Bacillati</taxon>
        <taxon>Bacillota</taxon>
        <taxon>Clostridia</taxon>
        <taxon>Lachnospirales</taxon>
        <taxon>Lachnospiraceae</taxon>
        <taxon>Johnsonella</taxon>
    </lineage>
</organism>
<dbReference type="PANTHER" id="PTHR42798">
    <property type="entry name" value="LIPOPROTEIN-RELEASING SYSTEM ATP-BINDING PROTEIN LOLD"/>
    <property type="match status" value="1"/>
</dbReference>
<dbReference type="InterPro" id="IPR027417">
    <property type="entry name" value="P-loop_NTPase"/>
</dbReference>
<evidence type="ECO:0000256" key="4">
    <source>
        <dbReference type="ARBA" id="ARBA00022840"/>
    </source>
</evidence>
<dbReference type="CDD" id="cd03255">
    <property type="entry name" value="ABC_MJ0796_LolCDE_FtsE"/>
    <property type="match status" value="1"/>
</dbReference>
<keyword evidence="4" id="KW-0067">ATP-binding</keyword>
<dbReference type="eggNOG" id="COG1136">
    <property type="taxonomic scope" value="Bacteria"/>
</dbReference>
<dbReference type="SMART" id="SM00382">
    <property type="entry name" value="AAA"/>
    <property type="match status" value="1"/>
</dbReference>
<dbReference type="GO" id="GO:0005524">
    <property type="term" value="F:ATP binding"/>
    <property type="evidence" value="ECO:0007669"/>
    <property type="project" value="UniProtKB-KW"/>
</dbReference>
<dbReference type="PATRIC" id="fig|679200.3.peg.1019"/>
<dbReference type="InterPro" id="IPR003439">
    <property type="entry name" value="ABC_transporter-like_ATP-bd"/>
</dbReference>
<evidence type="ECO:0000259" key="5">
    <source>
        <dbReference type="PROSITE" id="PS50893"/>
    </source>
</evidence>
<dbReference type="PROSITE" id="PS00211">
    <property type="entry name" value="ABC_TRANSPORTER_1"/>
    <property type="match status" value="1"/>
</dbReference>
<keyword evidence="2" id="KW-0813">Transport</keyword>
<reference evidence="6 7" key="1">
    <citation type="submission" date="2011-08" db="EMBL/GenBank/DDBJ databases">
        <title>The Genome Sequence of Johnsonella ignava ATCC 51276.</title>
        <authorList>
            <consortium name="The Broad Institute Genome Sequencing Platform"/>
            <person name="Earl A."/>
            <person name="Ward D."/>
            <person name="Feldgarden M."/>
            <person name="Gevers D."/>
            <person name="Izard J."/>
            <person name="Blanton J.M."/>
            <person name="Baranova O.V."/>
            <person name="Dewhirst F.E."/>
            <person name="Young S.K."/>
            <person name="Zeng Q."/>
            <person name="Gargeya S."/>
            <person name="Fitzgerald M."/>
            <person name="Haas B."/>
            <person name="Abouelleil A."/>
            <person name="Alvarado L."/>
            <person name="Arachchi H.M."/>
            <person name="Berlin A."/>
            <person name="Brown A."/>
            <person name="Chapman S.B."/>
            <person name="Chen Z."/>
            <person name="Dunbar C."/>
            <person name="Freedman E."/>
            <person name="Gearin G."/>
            <person name="Gellesch M."/>
            <person name="Goldberg J."/>
            <person name="Griggs A."/>
            <person name="Gujja S."/>
            <person name="Heiman D."/>
            <person name="Howarth C."/>
            <person name="Larson L."/>
            <person name="Lui A."/>
            <person name="MacDonald P.J.P."/>
            <person name="Montmayeur A."/>
            <person name="Murphy C."/>
            <person name="Neiman D."/>
            <person name="Pearson M."/>
            <person name="Priest M."/>
            <person name="Roberts A."/>
            <person name="Saif S."/>
            <person name="Shea T."/>
            <person name="Shenoy N."/>
            <person name="Sisk P."/>
            <person name="Stolte C."/>
            <person name="Sykes S."/>
            <person name="Wortman J."/>
            <person name="Nusbaum C."/>
            <person name="Birren B."/>
        </authorList>
    </citation>
    <scope>NUCLEOTIDE SEQUENCE [LARGE SCALE GENOMIC DNA]</scope>
    <source>
        <strain evidence="6 7">ATCC 51276</strain>
    </source>
</reference>
<dbReference type="Pfam" id="PF00005">
    <property type="entry name" value="ABC_tran"/>
    <property type="match status" value="1"/>
</dbReference>
<dbReference type="GO" id="GO:0016887">
    <property type="term" value="F:ATP hydrolysis activity"/>
    <property type="evidence" value="ECO:0007669"/>
    <property type="project" value="InterPro"/>
</dbReference>
<accession>G5GHC8</accession>
<dbReference type="AlphaFoldDB" id="G5GHC8"/>
<gene>
    <name evidence="6" type="ORF">HMPREF9333_00968</name>
</gene>
<evidence type="ECO:0000256" key="3">
    <source>
        <dbReference type="ARBA" id="ARBA00022741"/>
    </source>
</evidence>
<comment type="similarity">
    <text evidence="1">Belongs to the ABC transporter superfamily.</text>
</comment>
<dbReference type="HOGENOM" id="CLU_000604_1_22_9"/>
<dbReference type="InterPro" id="IPR003593">
    <property type="entry name" value="AAA+_ATPase"/>
</dbReference>
<dbReference type="Gene3D" id="3.40.50.300">
    <property type="entry name" value="P-loop containing nucleotide triphosphate hydrolases"/>
    <property type="match status" value="1"/>
</dbReference>
<dbReference type="SUPFAM" id="SSF52540">
    <property type="entry name" value="P-loop containing nucleoside triphosphate hydrolases"/>
    <property type="match status" value="1"/>
</dbReference>
<dbReference type="PROSITE" id="PS50893">
    <property type="entry name" value="ABC_TRANSPORTER_2"/>
    <property type="match status" value="1"/>
</dbReference>
<feature type="domain" description="ABC transporter" evidence="5">
    <location>
        <begin position="13"/>
        <end position="252"/>
    </location>
</feature>
<evidence type="ECO:0000256" key="2">
    <source>
        <dbReference type="ARBA" id="ARBA00022448"/>
    </source>
</evidence>
<dbReference type="STRING" id="679200.HMPREF9333_00968"/>
<evidence type="ECO:0000256" key="1">
    <source>
        <dbReference type="ARBA" id="ARBA00005417"/>
    </source>
</evidence>
<comment type="caution">
    <text evidence="6">The sequence shown here is derived from an EMBL/GenBank/DDBJ whole genome shotgun (WGS) entry which is preliminary data.</text>
</comment>
<protein>
    <recommendedName>
        <fullName evidence="5">ABC transporter domain-containing protein</fullName>
    </recommendedName>
</protein>
<proteinExistence type="inferred from homology"/>
<dbReference type="InterPro" id="IPR017911">
    <property type="entry name" value="MacB-like_ATP-bd"/>
</dbReference>
<dbReference type="PANTHER" id="PTHR42798:SF7">
    <property type="entry name" value="ALPHA-D-RIBOSE 1-METHYLPHOSPHONATE 5-TRIPHOSPHATE SYNTHASE SUBUNIT PHNL"/>
    <property type="match status" value="1"/>
</dbReference>
<keyword evidence="3" id="KW-0547">Nucleotide-binding</keyword>
<name>G5GHC8_9FIRM</name>
<keyword evidence="7" id="KW-1185">Reference proteome</keyword>
<dbReference type="InterPro" id="IPR017871">
    <property type="entry name" value="ABC_transporter-like_CS"/>
</dbReference>
<evidence type="ECO:0000313" key="6">
    <source>
        <dbReference type="EMBL" id="EHI55925.1"/>
    </source>
</evidence>
<sequence>MEINMNDKKTVLIKTDKLCKSFVQGDLQENILKNIDLEIYSDDFTVIMGASGSGKSTLLYMLSGMDRPTLGHIYFSGDEIGRKNNEQLAIFRRNNCGFVFQQSNLIETLTVFENVVIAGLLKEKNIAEIDKKSKKLFSDVGISEDLYKKDILNISGGEAQRIAIVRAMINSPKIIFADEPTGALNSKSGKQVLDLLTNLNKDGHCIVMVTHDIHAALRGSRILYIKDGVIHGECILGEYKEDISERISTLEAFLERMGW</sequence>
<dbReference type="Proteomes" id="UP000003011">
    <property type="component" value="Unassembled WGS sequence"/>
</dbReference>